<dbReference type="PANTHER" id="PTHR22855:SF46">
    <property type="entry name" value="METHYLCROTONOYL-COA CARBOXYLASE"/>
    <property type="match status" value="1"/>
</dbReference>
<dbReference type="PROSITE" id="PS50989">
    <property type="entry name" value="COA_CT_CTER"/>
    <property type="match status" value="1"/>
</dbReference>
<sequence>MHSSQRALSILFEDRWKGVIVTAAINGSTRADLSPDARRDFMQGLLDEVAALQRTLLSGGGEKYVARHRQRGKLMVRERIALLLDNGSPFLELSPLAGAQTTDPLGAGLVTGIGIVSGTECLLMANDPTVRGGTLNPSAINKLLRAYEIALSNRLPLVNIVESGGADLPHQATIFNRGGTQFRHLAELSAAGIPTIAIVTGPSTAGGAYVPGMSEYTVFVAGEARVYLGGPPLVKMAIDEDADEEDLGGAEMHARISGLADALVADEAEAATKVRSIVRNLNWRKQGPRPTGKARPPTVDPEALMSIVTPDLRAPFDMRDVIVAIVDGSELDEFKPLYGSMLVAGFAELHGYPVGVLANNGILFSPDARKAAQFVQLCNRRDLPILFLHNINGFMVGTEYERGGIIKDGAALINVISTSTVPHLVLMVGASYGAGNYAMSGRGYRPRFVFSWPSHRIAVMGGKQLAGVMSIVQRRSAQAMGRPYSEDDESALKQRIEDQIDRESTALYATGQVWDDGIIDPRDSRTVLGLALSACANAPFKGTRSFGVFRF</sequence>
<dbReference type="EMBL" id="CP015267">
    <property type="protein sequence ID" value="ASL17556.1"/>
    <property type="molecule type" value="Genomic_DNA"/>
</dbReference>
<feature type="domain" description="CoA carboxyltransferase C-terminal" evidence="3">
    <location>
        <begin position="300"/>
        <end position="542"/>
    </location>
</feature>
<dbReference type="Gene3D" id="3.90.226.10">
    <property type="entry name" value="2-enoyl-CoA Hydratase, Chain A, domain 1"/>
    <property type="match status" value="2"/>
</dbReference>
<dbReference type="FunFam" id="3.90.226.10:FF:000021">
    <property type="entry name" value="Acetyl-CoA carboxylase carboxyltransferase subunit"/>
    <property type="match status" value="1"/>
</dbReference>
<dbReference type="InterPro" id="IPR011762">
    <property type="entry name" value="COA_CT_N"/>
</dbReference>
<organism evidence="4 5">
    <name type="scientific">Mycobacterium intracellulare subsp. chimaera</name>
    <dbReference type="NCBI Taxonomy" id="222805"/>
    <lineage>
        <taxon>Bacteria</taxon>
        <taxon>Bacillati</taxon>
        <taxon>Actinomycetota</taxon>
        <taxon>Actinomycetes</taxon>
        <taxon>Mycobacteriales</taxon>
        <taxon>Mycobacteriaceae</taxon>
        <taxon>Mycobacterium</taxon>
        <taxon>Mycobacterium avium complex (MAC)</taxon>
    </lineage>
</organism>
<dbReference type="InterPro" id="IPR045190">
    <property type="entry name" value="MCCB/AccD1-like"/>
</dbReference>
<evidence type="ECO:0000313" key="5">
    <source>
        <dbReference type="Proteomes" id="UP000198286"/>
    </source>
</evidence>
<dbReference type="SUPFAM" id="SSF52096">
    <property type="entry name" value="ClpP/crotonase"/>
    <property type="match status" value="2"/>
</dbReference>
<dbReference type="AlphaFoldDB" id="A0A7U5MQ89"/>
<keyword evidence="4" id="KW-0808">Transferase</keyword>
<dbReference type="Proteomes" id="UP000198286">
    <property type="component" value="Chromosome"/>
</dbReference>
<dbReference type="InterPro" id="IPR011763">
    <property type="entry name" value="COA_CT_C"/>
</dbReference>
<evidence type="ECO:0000256" key="1">
    <source>
        <dbReference type="ARBA" id="ARBA00006102"/>
    </source>
</evidence>
<reference evidence="4 5" key="1">
    <citation type="journal article" date="2017" name="Lancet Infect. Dis.">
        <title>Global outbreak of severe Mycobacterium chimaera disease after cardiac surgery: a molecular epidemiological study.</title>
        <authorList>
            <person name="van Ingen J."/>
            <person name="Kohl T."/>
            <person name="Kranzer K."/>
            <person name="Hasse B."/>
            <person name="Keller P."/>
            <person name="Szafranska A."/>
            <person name="Hillemann D."/>
            <person name="Chand M."/>
            <person name="Schreiber P."/>
            <person name="Sommerstein R."/>
            <person name="Berger C."/>
            <person name="Genoni M."/>
            <person name="Ruegg C."/>
            <person name="Troillet N."/>
            <person name="Widmer A.F."/>
            <person name="Becker S.L."/>
            <person name="Herrmann M."/>
            <person name="Eckmanns T."/>
            <person name="Haller S."/>
            <person name="Hoeller C."/>
            <person name="Debast S.B."/>
            <person name="Wolfhagen M.J."/>
            <person name="Hopman J."/>
            <person name="Kluytmans J."/>
            <person name="Langelaar M."/>
            <person name="Notermans D.W."/>
            <person name="ten Oever J."/>
            <person name="van den Barselaar P."/>
            <person name="Vonk A.B.A."/>
            <person name="Vos M.C."/>
            <person name="Ahmed N."/>
            <person name="Brown T."/>
            <person name="Crook D."/>
            <person name="Lamagni T."/>
            <person name="Phin N."/>
            <person name="Smith E.G."/>
            <person name="Zambon M."/>
            <person name="Serr A."/>
            <person name="Goetting T."/>
            <person name="Ebner W."/>
            <person name="Thuermer A."/>
            <person name="Utpatel C."/>
            <person name="Sproer C."/>
            <person name="Bunk B."/>
            <person name="Nubel U."/>
            <person name="Bloemberg G."/>
            <person name="Bottger E."/>
            <person name="Niemann S."/>
            <person name="Wagner D."/>
            <person name="Sax H."/>
        </authorList>
    </citation>
    <scope>NUCLEOTIDE SEQUENCE [LARGE SCALE GENOMIC DNA]</scope>
    <source>
        <strain evidence="4 5">ZUERICH-2</strain>
    </source>
</reference>
<feature type="domain" description="CoA carboxyltransferase N-terminal" evidence="2">
    <location>
        <begin position="42"/>
        <end position="293"/>
    </location>
</feature>
<name>A0A7U5MQ89_MYCIT</name>
<dbReference type="Pfam" id="PF01039">
    <property type="entry name" value="Carboxyl_trans"/>
    <property type="match status" value="1"/>
</dbReference>
<dbReference type="GO" id="GO:0016740">
    <property type="term" value="F:transferase activity"/>
    <property type="evidence" value="ECO:0007669"/>
    <property type="project" value="UniProtKB-KW"/>
</dbReference>
<dbReference type="PROSITE" id="PS50980">
    <property type="entry name" value="COA_CT_NTER"/>
    <property type="match status" value="1"/>
</dbReference>
<evidence type="ECO:0000259" key="2">
    <source>
        <dbReference type="PROSITE" id="PS50980"/>
    </source>
</evidence>
<accession>A0A7U5MQ89</accession>
<dbReference type="FunFam" id="3.90.226.10:FF:000030">
    <property type="entry name" value="Acetyl-CoA carboxylase carboxyltransferase subunit"/>
    <property type="match status" value="1"/>
</dbReference>
<dbReference type="GO" id="GO:0016874">
    <property type="term" value="F:ligase activity"/>
    <property type="evidence" value="ECO:0007669"/>
    <property type="project" value="InterPro"/>
</dbReference>
<evidence type="ECO:0000259" key="3">
    <source>
        <dbReference type="PROSITE" id="PS50989"/>
    </source>
</evidence>
<protein>
    <submittedName>
        <fullName evidence="4">Acetyl-CoA carboxylase, carboxyl transferase subunit alpha</fullName>
    </submittedName>
</protein>
<comment type="similarity">
    <text evidence="1">Belongs to the AccD/PCCB family.</text>
</comment>
<dbReference type="PANTHER" id="PTHR22855">
    <property type="entry name" value="ACETYL, PROPIONYL, PYRUVATE, AND GLUTACONYL CARBOXYLASE-RELATED"/>
    <property type="match status" value="1"/>
</dbReference>
<gene>
    <name evidence="4" type="ORF">MYCOZU2_05200</name>
</gene>
<dbReference type="InterPro" id="IPR029045">
    <property type="entry name" value="ClpP/crotonase-like_dom_sf"/>
</dbReference>
<proteinExistence type="inferred from homology"/>
<dbReference type="InterPro" id="IPR034733">
    <property type="entry name" value="AcCoA_carboxyl_beta"/>
</dbReference>
<evidence type="ECO:0000313" key="4">
    <source>
        <dbReference type="EMBL" id="ASL17556.1"/>
    </source>
</evidence>